<gene>
    <name evidence="2" type="ORF">C4520_07390</name>
</gene>
<proteinExistence type="predicted"/>
<dbReference type="EMBL" id="QZKU01000053">
    <property type="protein sequence ID" value="RJP22905.1"/>
    <property type="molecule type" value="Genomic_DNA"/>
</dbReference>
<dbReference type="PANTHER" id="PTHR33705">
    <property type="entry name" value="PHOSPHOCARRIER PROTEIN HPR"/>
    <property type="match status" value="1"/>
</dbReference>
<dbReference type="PANTHER" id="PTHR33705:SF5">
    <property type="entry name" value="HPR-LIKE PROTEIN CRH"/>
    <property type="match status" value="1"/>
</dbReference>
<dbReference type="Proteomes" id="UP000265882">
    <property type="component" value="Unassembled WGS sequence"/>
</dbReference>
<evidence type="ECO:0000313" key="3">
    <source>
        <dbReference type="Proteomes" id="UP000265882"/>
    </source>
</evidence>
<dbReference type="InterPro" id="IPR000032">
    <property type="entry name" value="HPr-like"/>
</dbReference>
<dbReference type="Pfam" id="PF00381">
    <property type="entry name" value="PTS-HPr"/>
    <property type="match status" value="1"/>
</dbReference>
<dbReference type="PRINTS" id="PR00107">
    <property type="entry name" value="PHOSPHOCPHPR"/>
</dbReference>
<dbReference type="AlphaFoldDB" id="A0A3A4NWF9"/>
<reference evidence="2 3" key="1">
    <citation type="journal article" date="2017" name="ISME J.">
        <title>Energy and carbon metabolisms in a deep terrestrial subsurface fluid microbial community.</title>
        <authorList>
            <person name="Momper L."/>
            <person name="Jungbluth S.P."/>
            <person name="Lee M.D."/>
            <person name="Amend J.P."/>
        </authorList>
    </citation>
    <scope>NUCLEOTIDE SEQUENCE [LARGE SCALE GENOMIC DNA]</scope>
    <source>
        <strain evidence="2">SURF_5</strain>
    </source>
</reference>
<comment type="caution">
    <text evidence="2">The sequence shown here is derived from an EMBL/GenBank/DDBJ whole genome shotgun (WGS) entry which is preliminary data.</text>
</comment>
<evidence type="ECO:0000259" key="1">
    <source>
        <dbReference type="PROSITE" id="PS51350"/>
    </source>
</evidence>
<organism evidence="2 3">
    <name type="scientific">Abyssobacteria bacterium (strain SURF_5)</name>
    <dbReference type="NCBI Taxonomy" id="2093360"/>
    <lineage>
        <taxon>Bacteria</taxon>
        <taxon>Pseudomonadati</taxon>
        <taxon>Candidatus Hydrogenedentota</taxon>
        <taxon>Candidatus Abyssobacteria</taxon>
    </lineage>
</organism>
<sequence>MLKRKVIVRNEVGLHARPAKNLVTELNKYSSDVFIEKDDYRVNAKSIIGVLTLAAVKGTELLITAEGDDAEEVLDLVERMFQECLGENPQVVT</sequence>
<dbReference type="InterPro" id="IPR050399">
    <property type="entry name" value="HPr"/>
</dbReference>
<evidence type="ECO:0000313" key="2">
    <source>
        <dbReference type="EMBL" id="RJP22905.1"/>
    </source>
</evidence>
<accession>A0A3A4NWF9</accession>
<dbReference type="NCBIfam" id="TIGR01003">
    <property type="entry name" value="PTS_HPr_family"/>
    <property type="match status" value="1"/>
</dbReference>
<protein>
    <submittedName>
        <fullName evidence="2">HPr family phosphocarrier protein</fullName>
    </submittedName>
</protein>
<dbReference type="PROSITE" id="PS51350">
    <property type="entry name" value="PTS_HPR_DOM"/>
    <property type="match status" value="1"/>
</dbReference>
<name>A0A3A4NWF9_ABYX5</name>
<dbReference type="SUPFAM" id="SSF55594">
    <property type="entry name" value="HPr-like"/>
    <property type="match status" value="1"/>
</dbReference>
<dbReference type="CDD" id="cd00367">
    <property type="entry name" value="PTS-HPr_like"/>
    <property type="match status" value="1"/>
</dbReference>
<feature type="domain" description="HPr" evidence="1">
    <location>
        <begin position="1"/>
        <end position="88"/>
    </location>
</feature>
<dbReference type="Gene3D" id="3.30.1340.10">
    <property type="entry name" value="HPr-like"/>
    <property type="match status" value="1"/>
</dbReference>
<dbReference type="InterPro" id="IPR035895">
    <property type="entry name" value="HPr-like_sf"/>
</dbReference>